<evidence type="ECO:0000256" key="12">
    <source>
        <dbReference type="PROSITE-ProRule" id="PRU00706"/>
    </source>
</evidence>
<keyword evidence="16" id="KW-1185">Reference proteome</keyword>
<evidence type="ECO:0000313" key="16">
    <source>
        <dbReference type="Proteomes" id="UP000051448"/>
    </source>
</evidence>
<protein>
    <recommendedName>
        <fullName evidence="4">Nucleoside diphosphate kinase</fullName>
        <ecNumber evidence="3">2.7.4.6</ecNumber>
    </recommendedName>
</protein>
<keyword evidence="5" id="KW-0808">Transferase</keyword>
<evidence type="ECO:0000256" key="11">
    <source>
        <dbReference type="ARBA" id="ARBA00023080"/>
    </source>
</evidence>
<feature type="domain" description="Nucleoside diphosphate kinase-like" evidence="14">
    <location>
        <begin position="15"/>
        <end position="152"/>
    </location>
</feature>
<evidence type="ECO:0000256" key="9">
    <source>
        <dbReference type="ARBA" id="ARBA00022840"/>
    </source>
</evidence>
<accession>A0A0R1MKX3</accession>
<keyword evidence="8 15" id="KW-0418">Kinase</keyword>
<dbReference type="AlphaFoldDB" id="A0A0R1MKX3"/>
<dbReference type="FunFam" id="3.30.70.141:FF:000003">
    <property type="entry name" value="Nucleoside diphosphate kinase"/>
    <property type="match status" value="1"/>
</dbReference>
<dbReference type="PANTHER" id="PTHR11349">
    <property type="entry name" value="NUCLEOSIDE DIPHOSPHATE KINASE"/>
    <property type="match status" value="1"/>
</dbReference>
<keyword evidence="7" id="KW-0547">Nucleotide-binding</keyword>
<dbReference type="SMART" id="SM00562">
    <property type="entry name" value="NDK"/>
    <property type="match status" value="1"/>
</dbReference>
<dbReference type="Gene3D" id="3.30.70.141">
    <property type="entry name" value="Nucleoside diphosphate kinase-like domain"/>
    <property type="match status" value="1"/>
</dbReference>
<dbReference type="GO" id="GO:0046872">
    <property type="term" value="F:metal ion binding"/>
    <property type="evidence" value="ECO:0007669"/>
    <property type="project" value="UniProtKB-KW"/>
</dbReference>
<dbReference type="PRINTS" id="PR01243">
    <property type="entry name" value="NUCDPKINASE"/>
</dbReference>
<dbReference type="GO" id="GO:0006241">
    <property type="term" value="P:CTP biosynthetic process"/>
    <property type="evidence" value="ECO:0007669"/>
    <property type="project" value="InterPro"/>
</dbReference>
<dbReference type="CDD" id="cd04413">
    <property type="entry name" value="NDPk_I"/>
    <property type="match status" value="1"/>
</dbReference>
<dbReference type="InterPro" id="IPR034907">
    <property type="entry name" value="NDK-like_dom"/>
</dbReference>
<comment type="caution">
    <text evidence="12">Lacks conserved residue(s) required for the propagation of feature annotation.</text>
</comment>
<dbReference type="NCBIfam" id="NF001908">
    <property type="entry name" value="PRK00668.1"/>
    <property type="match status" value="1"/>
</dbReference>
<keyword evidence="10" id="KW-0460">Magnesium</keyword>
<dbReference type="InterPro" id="IPR036850">
    <property type="entry name" value="NDK-like_dom_sf"/>
</dbReference>
<dbReference type="Proteomes" id="UP000051448">
    <property type="component" value="Unassembled WGS sequence"/>
</dbReference>
<dbReference type="SUPFAM" id="SSF54919">
    <property type="entry name" value="Nucleoside diphosphate kinase, NDK"/>
    <property type="match status" value="1"/>
</dbReference>
<dbReference type="STRING" id="1423759.FC92_GL001525"/>
<keyword evidence="6" id="KW-0479">Metal-binding</keyword>
<evidence type="ECO:0000256" key="13">
    <source>
        <dbReference type="RuleBase" id="RU004011"/>
    </source>
</evidence>
<dbReference type="EMBL" id="AZDX01000045">
    <property type="protein sequence ID" value="KRL05235.1"/>
    <property type="molecule type" value="Genomic_DNA"/>
</dbReference>
<evidence type="ECO:0000259" key="14">
    <source>
        <dbReference type="SMART" id="SM00562"/>
    </source>
</evidence>
<dbReference type="PATRIC" id="fig|1423759.3.peg.1597"/>
<evidence type="ECO:0000256" key="4">
    <source>
        <dbReference type="ARBA" id="ARBA00017632"/>
    </source>
</evidence>
<keyword evidence="11" id="KW-0546">Nucleotide metabolism</keyword>
<evidence type="ECO:0000256" key="8">
    <source>
        <dbReference type="ARBA" id="ARBA00022777"/>
    </source>
</evidence>
<name>A0A0R1MKX3_9LACO</name>
<proteinExistence type="inferred from homology"/>
<organism evidence="15 16">
    <name type="scientific">Liquorilactobacillus hordei DSM 19519</name>
    <dbReference type="NCBI Taxonomy" id="1423759"/>
    <lineage>
        <taxon>Bacteria</taxon>
        <taxon>Bacillati</taxon>
        <taxon>Bacillota</taxon>
        <taxon>Bacilli</taxon>
        <taxon>Lactobacillales</taxon>
        <taxon>Lactobacillaceae</taxon>
        <taxon>Liquorilactobacillus</taxon>
    </lineage>
</organism>
<evidence type="ECO:0000256" key="7">
    <source>
        <dbReference type="ARBA" id="ARBA00022741"/>
    </source>
</evidence>
<dbReference type="EC" id="2.7.4.6" evidence="3"/>
<comment type="similarity">
    <text evidence="2 12 13">Belongs to the NDK family.</text>
</comment>
<comment type="cofactor">
    <cofactor evidence="1">
        <name>Mg(2+)</name>
        <dbReference type="ChEBI" id="CHEBI:18420"/>
    </cofactor>
</comment>
<reference evidence="15 16" key="1">
    <citation type="journal article" date="2015" name="Genome Announc.">
        <title>Expanding the biotechnology potential of lactobacilli through comparative genomics of 213 strains and associated genera.</title>
        <authorList>
            <person name="Sun Z."/>
            <person name="Harris H.M."/>
            <person name="McCann A."/>
            <person name="Guo C."/>
            <person name="Argimon S."/>
            <person name="Zhang W."/>
            <person name="Yang X."/>
            <person name="Jeffery I.B."/>
            <person name="Cooney J.C."/>
            <person name="Kagawa T.F."/>
            <person name="Liu W."/>
            <person name="Song Y."/>
            <person name="Salvetti E."/>
            <person name="Wrobel A."/>
            <person name="Rasinkangas P."/>
            <person name="Parkhill J."/>
            <person name="Rea M.C."/>
            <person name="O'Sullivan O."/>
            <person name="Ritari J."/>
            <person name="Douillard F.P."/>
            <person name="Paul Ross R."/>
            <person name="Yang R."/>
            <person name="Briner A.E."/>
            <person name="Felis G.E."/>
            <person name="de Vos W.M."/>
            <person name="Barrangou R."/>
            <person name="Klaenhammer T.R."/>
            <person name="Caufield P.W."/>
            <person name="Cui Y."/>
            <person name="Zhang H."/>
            <person name="O'Toole P.W."/>
        </authorList>
    </citation>
    <scope>NUCLEOTIDE SEQUENCE [LARGE SCALE GENOMIC DNA]</scope>
    <source>
        <strain evidence="15 16">DSM 19519</strain>
    </source>
</reference>
<gene>
    <name evidence="15" type="ORF">FC92_GL001525</name>
</gene>
<dbReference type="GO" id="GO:0006228">
    <property type="term" value="P:UTP biosynthetic process"/>
    <property type="evidence" value="ECO:0007669"/>
    <property type="project" value="InterPro"/>
</dbReference>
<evidence type="ECO:0000313" key="15">
    <source>
        <dbReference type="EMBL" id="KRL05235.1"/>
    </source>
</evidence>
<dbReference type="InterPro" id="IPR001564">
    <property type="entry name" value="Nucleoside_diP_kinase"/>
</dbReference>
<dbReference type="GO" id="GO:0006183">
    <property type="term" value="P:GTP biosynthetic process"/>
    <property type="evidence" value="ECO:0007669"/>
    <property type="project" value="InterPro"/>
</dbReference>
<evidence type="ECO:0000256" key="3">
    <source>
        <dbReference type="ARBA" id="ARBA00012966"/>
    </source>
</evidence>
<dbReference type="GO" id="GO:0005524">
    <property type="term" value="F:ATP binding"/>
    <property type="evidence" value="ECO:0007669"/>
    <property type="project" value="UniProtKB-KW"/>
</dbReference>
<keyword evidence="9" id="KW-0067">ATP-binding</keyword>
<comment type="caution">
    <text evidence="15">The sequence shown here is derived from an EMBL/GenBank/DDBJ whole genome shotgun (WGS) entry which is preliminary data.</text>
</comment>
<sequence length="152" mass="16766">MLLITILFGGMKMAVERTLILVKPDGVSAGHVGEIITRIERKGYKIESLKVTMATDEKLRAHYSDKVDKPYFGEIESYMKEGPIVAIVASGINIIDAFHNMAGKTNPTLAAPGTIRGDFGCEWEDGNLRNVVHSSDGVETAEDEIKIWFPEK</sequence>
<evidence type="ECO:0000256" key="1">
    <source>
        <dbReference type="ARBA" id="ARBA00001946"/>
    </source>
</evidence>
<dbReference type="PROSITE" id="PS51374">
    <property type="entry name" value="NDPK_LIKE"/>
    <property type="match status" value="1"/>
</dbReference>
<evidence type="ECO:0000256" key="10">
    <source>
        <dbReference type="ARBA" id="ARBA00022842"/>
    </source>
</evidence>
<evidence type="ECO:0000256" key="5">
    <source>
        <dbReference type="ARBA" id="ARBA00022679"/>
    </source>
</evidence>
<evidence type="ECO:0000256" key="6">
    <source>
        <dbReference type="ARBA" id="ARBA00022723"/>
    </source>
</evidence>
<evidence type="ECO:0000256" key="2">
    <source>
        <dbReference type="ARBA" id="ARBA00008142"/>
    </source>
</evidence>
<dbReference type="GO" id="GO:0004550">
    <property type="term" value="F:nucleoside diphosphate kinase activity"/>
    <property type="evidence" value="ECO:0007669"/>
    <property type="project" value="UniProtKB-EC"/>
</dbReference>
<dbReference type="Pfam" id="PF00334">
    <property type="entry name" value="NDK"/>
    <property type="match status" value="1"/>
</dbReference>